<dbReference type="Pfam" id="PF02485">
    <property type="entry name" value="Branch"/>
    <property type="match status" value="1"/>
</dbReference>
<evidence type="ECO:0000256" key="3">
    <source>
        <dbReference type="ARBA" id="ARBA00022676"/>
    </source>
</evidence>
<evidence type="ECO:0000256" key="2">
    <source>
        <dbReference type="ARBA" id="ARBA00004648"/>
    </source>
</evidence>
<organism evidence="15 16">
    <name type="scientific">Funiculus sociatus GB2-A5</name>
    <dbReference type="NCBI Taxonomy" id="2933946"/>
    <lineage>
        <taxon>Bacteria</taxon>
        <taxon>Bacillati</taxon>
        <taxon>Cyanobacteriota</taxon>
        <taxon>Cyanophyceae</taxon>
        <taxon>Coleofasciculales</taxon>
        <taxon>Coleofasciculaceae</taxon>
        <taxon>Funiculus</taxon>
    </lineage>
</organism>
<dbReference type="PANTHER" id="PTHR46025:SF3">
    <property type="entry name" value="XYLOSYLTRANSFERASE OXT"/>
    <property type="match status" value="1"/>
</dbReference>
<evidence type="ECO:0000256" key="14">
    <source>
        <dbReference type="ARBA" id="ARBA00042865"/>
    </source>
</evidence>
<keyword evidence="11" id="KW-0472">Membrane</keyword>
<evidence type="ECO:0000256" key="7">
    <source>
        <dbReference type="ARBA" id="ARBA00022824"/>
    </source>
</evidence>
<dbReference type="InterPro" id="IPR043538">
    <property type="entry name" value="XYLT"/>
</dbReference>
<protein>
    <recommendedName>
        <fullName evidence="14">Peptide O-xylosyltransferase</fullName>
    </recommendedName>
</protein>
<dbReference type="InterPro" id="IPR003406">
    <property type="entry name" value="Glyco_trans_14"/>
</dbReference>
<evidence type="ECO:0000256" key="12">
    <source>
        <dbReference type="ARBA" id="ARBA00023157"/>
    </source>
</evidence>
<evidence type="ECO:0000313" key="16">
    <source>
        <dbReference type="Proteomes" id="UP001442494"/>
    </source>
</evidence>
<keyword evidence="12" id="KW-1015">Disulfide bond</keyword>
<keyword evidence="16" id="KW-1185">Reference proteome</keyword>
<evidence type="ECO:0000256" key="11">
    <source>
        <dbReference type="ARBA" id="ARBA00023136"/>
    </source>
</evidence>
<evidence type="ECO:0000313" key="15">
    <source>
        <dbReference type="EMBL" id="MEP0863883.1"/>
    </source>
</evidence>
<evidence type="ECO:0000256" key="5">
    <source>
        <dbReference type="ARBA" id="ARBA00022692"/>
    </source>
</evidence>
<evidence type="ECO:0000256" key="1">
    <source>
        <dbReference type="ARBA" id="ARBA00004323"/>
    </source>
</evidence>
<evidence type="ECO:0000256" key="8">
    <source>
        <dbReference type="ARBA" id="ARBA00022968"/>
    </source>
</evidence>
<keyword evidence="10" id="KW-0333">Golgi apparatus</keyword>
<keyword evidence="13" id="KW-0325">Glycoprotein</keyword>
<accession>A0ABV0JKB1</accession>
<dbReference type="Proteomes" id="UP001442494">
    <property type="component" value="Unassembled WGS sequence"/>
</dbReference>
<sequence length="318" mass="37658">MKIAYLIQTYKNPEQIYRLVQIIKKSSPNSFVLVSHNFAACNLNVELLENLPDVKVVSAIGGRGNFALVQAYLEAIDWLLNNKIEFDWLINITGQDYPTQPLPEIEKFLAETTYDGFFDYFNVLSEKCTWGAKDGRDRYFYQYWWSGIEIAKWQRGLLKPLRLFINNIQPWFRIDFSYGLIVGMRSLSTPFNENFLCYGGSYFKTISRNCVQYIHEFCQQHPELIDYYKKTRLPDESFIQTILINSGLFNFYPRNMRYIDWTNSRHGHPAILTVDYYPKLIRDDIYFARKFEIDRDSRILDRLDERIMQTTVQGTCSK</sequence>
<dbReference type="EMBL" id="JAMPKK010000007">
    <property type="protein sequence ID" value="MEP0863883.1"/>
    <property type="molecule type" value="Genomic_DNA"/>
</dbReference>
<reference evidence="15 16" key="1">
    <citation type="submission" date="2022-04" db="EMBL/GenBank/DDBJ databases">
        <title>Positive selection, recombination, and allopatry shape intraspecific diversity of widespread and dominant cyanobacteria.</title>
        <authorList>
            <person name="Wei J."/>
            <person name="Shu W."/>
            <person name="Hu C."/>
        </authorList>
    </citation>
    <scope>NUCLEOTIDE SEQUENCE [LARGE SCALE GENOMIC DNA]</scope>
    <source>
        <strain evidence="15 16">GB2-A5</strain>
    </source>
</reference>
<name>A0ABV0JKB1_9CYAN</name>
<keyword evidence="8" id="KW-0735">Signal-anchor</keyword>
<gene>
    <name evidence="15" type="ORF">NDI37_05310</name>
</gene>
<keyword evidence="5" id="KW-0812">Transmembrane</keyword>
<evidence type="ECO:0000256" key="13">
    <source>
        <dbReference type="ARBA" id="ARBA00023180"/>
    </source>
</evidence>
<keyword evidence="6" id="KW-0479">Metal-binding</keyword>
<evidence type="ECO:0000256" key="6">
    <source>
        <dbReference type="ARBA" id="ARBA00022723"/>
    </source>
</evidence>
<keyword evidence="4" id="KW-0808">Transferase</keyword>
<comment type="subcellular location">
    <subcellularLocation>
        <location evidence="2">Endoplasmic reticulum membrane</location>
        <topology evidence="2">Single-pass type II membrane protein</topology>
    </subcellularLocation>
    <subcellularLocation>
        <location evidence="1">Golgi apparatus membrane</location>
        <topology evidence="1">Single-pass type II membrane protein</topology>
    </subcellularLocation>
</comment>
<dbReference type="RefSeq" id="WP_190417488.1">
    <property type="nucleotide sequence ID" value="NZ_JAMPKK010000007.1"/>
</dbReference>
<keyword evidence="3" id="KW-0328">Glycosyltransferase</keyword>
<evidence type="ECO:0000256" key="4">
    <source>
        <dbReference type="ARBA" id="ARBA00022679"/>
    </source>
</evidence>
<keyword evidence="7" id="KW-0256">Endoplasmic reticulum</keyword>
<keyword evidence="9" id="KW-1133">Transmembrane helix</keyword>
<evidence type="ECO:0000256" key="9">
    <source>
        <dbReference type="ARBA" id="ARBA00022989"/>
    </source>
</evidence>
<proteinExistence type="predicted"/>
<dbReference type="PANTHER" id="PTHR46025">
    <property type="entry name" value="XYLOSYLTRANSFERASE OXT"/>
    <property type="match status" value="1"/>
</dbReference>
<evidence type="ECO:0000256" key="10">
    <source>
        <dbReference type="ARBA" id="ARBA00023034"/>
    </source>
</evidence>
<comment type="caution">
    <text evidence="15">The sequence shown here is derived from an EMBL/GenBank/DDBJ whole genome shotgun (WGS) entry which is preliminary data.</text>
</comment>